<proteinExistence type="predicted"/>
<accession>A0A2P5D3Q0</accession>
<keyword evidence="2" id="KW-1185">Reference proteome</keyword>
<dbReference type="Proteomes" id="UP000237105">
    <property type="component" value="Unassembled WGS sequence"/>
</dbReference>
<feature type="non-terminal residue" evidence="1">
    <location>
        <position position="1"/>
    </location>
</feature>
<reference evidence="2" key="1">
    <citation type="submission" date="2016-06" db="EMBL/GenBank/DDBJ databases">
        <title>Parallel loss of symbiosis genes in relatives of nitrogen-fixing non-legume Parasponia.</title>
        <authorList>
            <person name="Van Velzen R."/>
            <person name="Holmer R."/>
            <person name="Bu F."/>
            <person name="Rutten L."/>
            <person name="Van Zeijl A."/>
            <person name="Liu W."/>
            <person name="Santuari L."/>
            <person name="Cao Q."/>
            <person name="Sharma T."/>
            <person name="Shen D."/>
            <person name="Roswanjaya Y."/>
            <person name="Wardhani T."/>
            <person name="Kalhor M.S."/>
            <person name="Jansen J."/>
            <person name="Van den Hoogen J."/>
            <person name="Gungor B."/>
            <person name="Hartog M."/>
            <person name="Hontelez J."/>
            <person name="Verver J."/>
            <person name="Yang W.-C."/>
            <person name="Schijlen E."/>
            <person name="Repin R."/>
            <person name="Schilthuizen M."/>
            <person name="Schranz E."/>
            <person name="Heidstra R."/>
            <person name="Miyata K."/>
            <person name="Fedorova E."/>
            <person name="Kohlen W."/>
            <person name="Bisseling T."/>
            <person name="Smit S."/>
            <person name="Geurts R."/>
        </authorList>
    </citation>
    <scope>NUCLEOTIDE SEQUENCE [LARGE SCALE GENOMIC DNA]</scope>
    <source>
        <strain evidence="2">cv. WU1-14</strain>
    </source>
</reference>
<gene>
    <name evidence="1" type="ORF">PanWU01x14_099260</name>
</gene>
<dbReference type="OrthoDB" id="10302905at2759"/>
<protein>
    <submittedName>
        <fullName evidence="1">Uncharacterized protein</fullName>
    </submittedName>
</protein>
<evidence type="ECO:0000313" key="1">
    <source>
        <dbReference type="EMBL" id="PON67929.1"/>
    </source>
</evidence>
<dbReference type="EMBL" id="JXTB01000067">
    <property type="protein sequence ID" value="PON67929.1"/>
    <property type="molecule type" value="Genomic_DNA"/>
</dbReference>
<name>A0A2P5D3Q0_PARAD</name>
<comment type="caution">
    <text evidence="1">The sequence shown here is derived from an EMBL/GenBank/DDBJ whole genome shotgun (WGS) entry which is preliminary data.</text>
</comment>
<organism evidence="1 2">
    <name type="scientific">Parasponia andersonii</name>
    <name type="common">Sponia andersonii</name>
    <dbReference type="NCBI Taxonomy" id="3476"/>
    <lineage>
        <taxon>Eukaryota</taxon>
        <taxon>Viridiplantae</taxon>
        <taxon>Streptophyta</taxon>
        <taxon>Embryophyta</taxon>
        <taxon>Tracheophyta</taxon>
        <taxon>Spermatophyta</taxon>
        <taxon>Magnoliopsida</taxon>
        <taxon>eudicotyledons</taxon>
        <taxon>Gunneridae</taxon>
        <taxon>Pentapetalae</taxon>
        <taxon>rosids</taxon>
        <taxon>fabids</taxon>
        <taxon>Rosales</taxon>
        <taxon>Cannabaceae</taxon>
        <taxon>Parasponia</taxon>
    </lineage>
</organism>
<sequence length="47" mass="5311">ELEPLEGSCSSWFLGTLARKEPKDLRRKRMCENGMGQGQILGNYLVV</sequence>
<dbReference type="AlphaFoldDB" id="A0A2P5D3Q0"/>
<evidence type="ECO:0000313" key="2">
    <source>
        <dbReference type="Proteomes" id="UP000237105"/>
    </source>
</evidence>